<dbReference type="Proteomes" id="UP001293254">
    <property type="component" value="Unassembled WGS sequence"/>
</dbReference>
<gene>
    <name evidence="1" type="ORF">Salat_0004700</name>
</gene>
<sequence>MEVLRRRLVSPVSSLGWIHTAIFTPRPYSAVASPQTLYSVSDDEALLRILESCKLSGDYRAAVSVHSKIIKHGYGAFPLLLSMLRKVYVACEKPTLARQLLSDKEIQEGLLKGRKPKTLVLAIGQDISAIAENHVLPQLTQQSK</sequence>
<evidence type="ECO:0000313" key="1">
    <source>
        <dbReference type="EMBL" id="KAK4436708.1"/>
    </source>
</evidence>
<evidence type="ECO:0008006" key="3">
    <source>
        <dbReference type="Google" id="ProtNLM"/>
    </source>
</evidence>
<protein>
    <recommendedName>
        <fullName evidence="3">Pentatricopeptide repeat-containing protein</fullName>
    </recommendedName>
</protein>
<organism evidence="1 2">
    <name type="scientific">Sesamum alatum</name>
    <dbReference type="NCBI Taxonomy" id="300844"/>
    <lineage>
        <taxon>Eukaryota</taxon>
        <taxon>Viridiplantae</taxon>
        <taxon>Streptophyta</taxon>
        <taxon>Embryophyta</taxon>
        <taxon>Tracheophyta</taxon>
        <taxon>Spermatophyta</taxon>
        <taxon>Magnoliopsida</taxon>
        <taxon>eudicotyledons</taxon>
        <taxon>Gunneridae</taxon>
        <taxon>Pentapetalae</taxon>
        <taxon>asterids</taxon>
        <taxon>lamiids</taxon>
        <taxon>Lamiales</taxon>
        <taxon>Pedaliaceae</taxon>
        <taxon>Sesamum</taxon>
    </lineage>
</organism>
<evidence type="ECO:0000313" key="2">
    <source>
        <dbReference type="Proteomes" id="UP001293254"/>
    </source>
</evidence>
<reference evidence="1" key="2">
    <citation type="journal article" date="2024" name="Plant">
        <title>Genomic evolution and insights into agronomic trait innovations of Sesamum species.</title>
        <authorList>
            <person name="Miao H."/>
            <person name="Wang L."/>
            <person name="Qu L."/>
            <person name="Liu H."/>
            <person name="Sun Y."/>
            <person name="Le M."/>
            <person name="Wang Q."/>
            <person name="Wei S."/>
            <person name="Zheng Y."/>
            <person name="Lin W."/>
            <person name="Duan Y."/>
            <person name="Cao H."/>
            <person name="Xiong S."/>
            <person name="Wang X."/>
            <person name="Wei L."/>
            <person name="Li C."/>
            <person name="Ma Q."/>
            <person name="Ju M."/>
            <person name="Zhao R."/>
            <person name="Li G."/>
            <person name="Mu C."/>
            <person name="Tian Q."/>
            <person name="Mei H."/>
            <person name="Zhang T."/>
            <person name="Gao T."/>
            <person name="Zhang H."/>
        </authorList>
    </citation>
    <scope>NUCLEOTIDE SEQUENCE</scope>
    <source>
        <strain evidence="1">3651</strain>
    </source>
</reference>
<reference evidence="1" key="1">
    <citation type="submission" date="2020-06" db="EMBL/GenBank/DDBJ databases">
        <authorList>
            <person name="Li T."/>
            <person name="Hu X."/>
            <person name="Zhang T."/>
            <person name="Song X."/>
            <person name="Zhang H."/>
            <person name="Dai N."/>
            <person name="Sheng W."/>
            <person name="Hou X."/>
            <person name="Wei L."/>
        </authorList>
    </citation>
    <scope>NUCLEOTIDE SEQUENCE</scope>
    <source>
        <strain evidence="1">3651</strain>
        <tissue evidence="1">Leaf</tissue>
    </source>
</reference>
<keyword evidence="2" id="KW-1185">Reference proteome</keyword>
<dbReference type="EMBL" id="JACGWO010000001">
    <property type="protein sequence ID" value="KAK4436708.1"/>
    <property type="molecule type" value="Genomic_DNA"/>
</dbReference>
<accession>A0AAE1YVY0</accession>
<proteinExistence type="predicted"/>
<name>A0AAE1YVY0_9LAMI</name>
<comment type="caution">
    <text evidence="1">The sequence shown here is derived from an EMBL/GenBank/DDBJ whole genome shotgun (WGS) entry which is preliminary data.</text>
</comment>
<dbReference type="AlphaFoldDB" id="A0AAE1YVY0"/>